<gene>
    <name evidence="14" type="ORF">BZ3500_MVSOF-1268-A1-R1_CHR10-1G02729</name>
</gene>
<dbReference type="Proteomes" id="UP000249723">
    <property type="component" value="Unassembled WGS sequence"/>
</dbReference>
<dbReference type="GO" id="GO:0051751">
    <property type="term" value="F:alpha-1,4-mannosyltransferase activity"/>
    <property type="evidence" value="ECO:0007669"/>
    <property type="project" value="InterPro"/>
</dbReference>
<evidence type="ECO:0000256" key="13">
    <source>
        <dbReference type="RuleBase" id="RU365064"/>
    </source>
</evidence>
<dbReference type="GO" id="GO:0005789">
    <property type="term" value="C:endoplasmic reticulum membrane"/>
    <property type="evidence" value="ECO:0007669"/>
    <property type="project" value="UniProtKB-SubCell"/>
</dbReference>
<evidence type="ECO:0000256" key="5">
    <source>
        <dbReference type="ARBA" id="ARBA00022502"/>
    </source>
</evidence>
<dbReference type="GO" id="GO:0006506">
    <property type="term" value="P:GPI anchor biosynthetic process"/>
    <property type="evidence" value="ECO:0007669"/>
    <property type="project" value="UniProtKB-UniPathway"/>
</dbReference>
<comment type="similarity">
    <text evidence="3 13">Belongs to the PIGM family.</text>
</comment>
<keyword evidence="10 13" id="KW-1133">Transmembrane helix</keyword>
<dbReference type="OrthoDB" id="1741594at2759"/>
<evidence type="ECO:0000256" key="11">
    <source>
        <dbReference type="ARBA" id="ARBA00023136"/>
    </source>
</evidence>
<feature type="transmembrane region" description="Helical" evidence="13">
    <location>
        <begin position="314"/>
        <end position="331"/>
    </location>
</feature>
<evidence type="ECO:0000256" key="7">
    <source>
        <dbReference type="ARBA" id="ARBA00022679"/>
    </source>
</evidence>
<evidence type="ECO:0000256" key="4">
    <source>
        <dbReference type="ARBA" id="ARBA00013797"/>
    </source>
</evidence>
<organism evidence="14 15">
    <name type="scientific">Microbotryum saponariae</name>
    <dbReference type="NCBI Taxonomy" id="289078"/>
    <lineage>
        <taxon>Eukaryota</taxon>
        <taxon>Fungi</taxon>
        <taxon>Dikarya</taxon>
        <taxon>Basidiomycota</taxon>
        <taxon>Pucciniomycotina</taxon>
        <taxon>Microbotryomycetes</taxon>
        <taxon>Microbotryales</taxon>
        <taxon>Microbotryaceae</taxon>
        <taxon>Microbotryum</taxon>
    </lineage>
</organism>
<keyword evidence="5 13" id="KW-0337">GPI-anchor biosynthesis</keyword>
<feature type="transmembrane region" description="Helical" evidence="13">
    <location>
        <begin position="401"/>
        <end position="419"/>
    </location>
</feature>
<evidence type="ECO:0000256" key="1">
    <source>
        <dbReference type="ARBA" id="ARBA00004477"/>
    </source>
</evidence>
<dbReference type="InterPro" id="IPR007704">
    <property type="entry name" value="PIG-M"/>
</dbReference>
<dbReference type="PANTHER" id="PTHR12886">
    <property type="entry name" value="PIG-M MANNOSYLTRANSFERASE"/>
    <property type="match status" value="1"/>
</dbReference>
<keyword evidence="11 13" id="KW-0472">Membrane</keyword>
<proteinExistence type="inferred from homology"/>
<evidence type="ECO:0000256" key="9">
    <source>
        <dbReference type="ARBA" id="ARBA00022824"/>
    </source>
</evidence>
<comment type="subcellular location">
    <subcellularLocation>
        <location evidence="1 13">Endoplasmic reticulum membrane</location>
        <topology evidence="1 13">Multi-pass membrane protein</topology>
    </subcellularLocation>
</comment>
<evidence type="ECO:0000256" key="6">
    <source>
        <dbReference type="ARBA" id="ARBA00022676"/>
    </source>
</evidence>
<keyword evidence="9 13" id="KW-0256">Endoplasmic reticulum</keyword>
<evidence type="ECO:0000256" key="2">
    <source>
        <dbReference type="ARBA" id="ARBA00004687"/>
    </source>
</evidence>
<feature type="transmembrane region" description="Helical" evidence="13">
    <location>
        <begin position="195"/>
        <end position="220"/>
    </location>
</feature>
<feature type="transmembrane region" description="Helical" evidence="13">
    <location>
        <begin position="241"/>
        <end position="267"/>
    </location>
</feature>
<dbReference type="UniPathway" id="UPA00196"/>
<dbReference type="GO" id="GO:1990529">
    <property type="term" value="C:glycosylphosphatidylinositol-mannosyltransferase I complex"/>
    <property type="evidence" value="ECO:0007669"/>
    <property type="project" value="TreeGrafter"/>
</dbReference>
<dbReference type="PANTHER" id="PTHR12886:SF0">
    <property type="entry name" value="GPI MANNOSYLTRANSFERASE 1"/>
    <property type="match status" value="1"/>
</dbReference>
<dbReference type="AlphaFoldDB" id="A0A2X0LM09"/>
<comment type="caution">
    <text evidence="13">Lacks conserved residue(s) required for the propagation of feature annotation.</text>
</comment>
<feature type="transmembrane region" description="Helical" evidence="13">
    <location>
        <begin position="431"/>
        <end position="451"/>
    </location>
</feature>
<keyword evidence="7 13" id="KW-0808">Transferase</keyword>
<dbReference type="EMBL" id="FMWP01000116">
    <property type="protein sequence ID" value="SDA01501.1"/>
    <property type="molecule type" value="Genomic_DNA"/>
</dbReference>
<comment type="pathway">
    <text evidence="2 13">Glycolipid biosynthesis; glycosylphosphatidylinositol-anchor biosynthesis.</text>
</comment>
<evidence type="ECO:0000313" key="15">
    <source>
        <dbReference type="Proteomes" id="UP000249723"/>
    </source>
</evidence>
<accession>A0A2X0LM09</accession>
<comment type="function">
    <text evidence="12 13">Mannosyltransferase involved in glycosylphosphatidylinositol-anchor biosynthesis. Transfers the first alpha-1,4-mannose to GlcN-acyl-PI during GPI precursor assembly. Required for cell wall integrity.</text>
</comment>
<evidence type="ECO:0000256" key="8">
    <source>
        <dbReference type="ARBA" id="ARBA00022692"/>
    </source>
</evidence>
<dbReference type="GO" id="GO:0004376">
    <property type="term" value="F:GPI mannosyltransferase activity"/>
    <property type="evidence" value="ECO:0007669"/>
    <property type="project" value="InterPro"/>
</dbReference>
<evidence type="ECO:0000256" key="3">
    <source>
        <dbReference type="ARBA" id="ARBA00011071"/>
    </source>
</evidence>
<dbReference type="EC" id="2.4.1.-" evidence="13"/>
<dbReference type="STRING" id="289078.A0A2X0LM09"/>
<evidence type="ECO:0000256" key="10">
    <source>
        <dbReference type="ARBA" id="ARBA00022989"/>
    </source>
</evidence>
<sequence>MRRELSQRGASCQVQRLRTALWLAFGLRLVLLLWGTYQDATSAVKYTDIDYAVFTDASRCLVHPATTPGCTLASGPSVNGVAPTQFSALSGWIGNPYSRKTYRYTPLLALLTSLNILVHPIAAKLLFVFSDLLIGYLLHSLLVLRHIPAPKATQYVAYVWLFNPIIANISTRGSSEAVLGVWVIATLFWAEKKNWFKTALMLGLAVHFKIYPLVYASSLLGYIASHDRSSGYSGWFGKKQLFLAFTSGATFMLLNLAMYLIWGAPFISHTFLYHLHRLDHRHNFSPYFYSFYLSSTSTSLPTSSTLLSLIRHPLASFIPQLGSSITLGFFLSSSKDQTRDQSSPSDLPFIWLIQTLVFVTFNKVCTSQYLLWYIWFLPLVLPDLNKPITPSTKSTSTTKRFALLSPTTGWILAQGLWLSQAYQLEILGWPTYLRVWAAGVVFLGINCWLIVSLINAYTSPSATTTTTTTSSTAKSKFQ</sequence>
<reference evidence="15" key="1">
    <citation type="submission" date="2016-10" db="EMBL/GenBank/DDBJ databases">
        <authorList>
            <person name="Jeantristanb JTB J.-T."/>
            <person name="Ricardo R."/>
        </authorList>
    </citation>
    <scope>NUCLEOTIDE SEQUENCE [LARGE SCALE GENOMIC DNA]</scope>
</reference>
<name>A0A2X0LM09_9BASI</name>
<protein>
    <recommendedName>
        <fullName evidence="4 13">GPI mannosyltransferase 1</fullName>
        <ecNumber evidence="13">2.4.1.-</ecNumber>
    </recommendedName>
    <alternativeName>
        <fullName evidence="13">GPI mannosyltransferase I</fullName>
    </alternativeName>
</protein>
<keyword evidence="8 13" id="KW-0812">Transmembrane</keyword>
<dbReference type="Pfam" id="PF05007">
    <property type="entry name" value="Mannosyl_trans"/>
    <property type="match status" value="1"/>
</dbReference>
<keyword evidence="6 13" id="KW-0328">Glycosyltransferase</keyword>
<keyword evidence="15" id="KW-1185">Reference proteome</keyword>
<evidence type="ECO:0000313" key="14">
    <source>
        <dbReference type="EMBL" id="SDA01501.1"/>
    </source>
</evidence>
<evidence type="ECO:0000256" key="12">
    <source>
        <dbReference type="ARBA" id="ARBA00025399"/>
    </source>
</evidence>